<dbReference type="InterPro" id="IPR001288">
    <property type="entry name" value="Translation_initiation_fac_3"/>
</dbReference>
<dbReference type="GO" id="GO:0032790">
    <property type="term" value="P:ribosome disassembly"/>
    <property type="evidence" value="ECO:0007669"/>
    <property type="project" value="TreeGrafter"/>
</dbReference>
<evidence type="ECO:0000256" key="12">
    <source>
        <dbReference type="RuleBase" id="RU000561"/>
    </source>
</evidence>
<dbReference type="Gene3D" id="1.10.1900.20">
    <property type="entry name" value="Ribosomal protein L20"/>
    <property type="match status" value="1"/>
</dbReference>
<dbReference type="Pfam" id="PF00707">
    <property type="entry name" value="IF3_C"/>
    <property type="match status" value="1"/>
</dbReference>
<evidence type="ECO:0000256" key="7">
    <source>
        <dbReference type="ARBA" id="ARBA00022980"/>
    </source>
</evidence>
<dbReference type="Pfam" id="PF05198">
    <property type="entry name" value="IF3_N"/>
    <property type="match status" value="1"/>
</dbReference>
<evidence type="ECO:0000313" key="16">
    <source>
        <dbReference type="EMBL" id="CAI8056561.1"/>
    </source>
</evidence>
<reference evidence="16" key="1">
    <citation type="submission" date="2023-03" db="EMBL/GenBank/DDBJ databases">
        <authorList>
            <person name="Steffen K."/>
            <person name="Cardenas P."/>
        </authorList>
    </citation>
    <scope>NUCLEOTIDE SEQUENCE</scope>
</reference>
<comment type="caution">
    <text evidence="16">The sequence shown here is derived from an EMBL/GenBank/DDBJ whole genome shotgun (WGS) entry which is preliminary data.</text>
</comment>
<keyword evidence="8 12" id="KW-0687">Ribonucleoprotein</keyword>
<evidence type="ECO:0000256" key="5">
    <source>
        <dbReference type="ARBA" id="ARBA00022884"/>
    </source>
</evidence>
<feature type="domain" description="Translation initiation factor 3 N-terminal" evidence="15">
    <location>
        <begin position="1"/>
        <end position="47"/>
    </location>
</feature>
<protein>
    <recommendedName>
        <fullName evidence="9">Large ribosomal subunit protein bL20c</fullName>
    </recommendedName>
    <alternativeName>
        <fullName evidence="11">39S ribosomal protein L20, mitochondrial</fullName>
    </alternativeName>
    <alternativeName>
        <fullName evidence="10">Large ribosomal subunit protein bL20m</fullName>
    </alternativeName>
</protein>
<dbReference type="GO" id="GO:1990904">
    <property type="term" value="C:ribonucleoprotein complex"/>
    <property type="evidence" value="ECO:0007669"/>
    <property type="project" value="UniProtKB-KW"/>
</dbReference>
<evidence type="ECO:0000256" key="6">
    <source>
        <dbReference type="ARBA" id="ARBA00022917"/>
    </source>
</evidence>
<dbReference type="InterPro" id="IPR019814">
    <property type="entry name" value="Translation_initiation_fac_3_N"/>
</dbReference>
<accession>A0AA35XKW1</accession>
<dbReference type="EMBL" id="CASHTH010004371">
    <property type="protein sequence ID" value="CAI8056561.1"/>
    <property type="molecule type" value="Genomic_DNA"/>
</dbReference>
<dbReference type="SUPFAM" id="SSF74731">
    <property type="entry name" value="Ribosomal protein L20"/>
    <property type="match status" value="1"/>
</dbReference>
<keyword evidence="3 16" id="KW-0396">Initiation factor</keyword>
<dbReference type="InterPro" id="IPR019815">
    <property type="entry name" value="Translation_initiation_fac_3_C"/>
</dbReference>
<dbReference type="GO" id="GO:0003743">
    <property type="term" value="F:translation initiation factor activity"/>
    <property type="evidence" value="ECO:0007669"/>
    <property type="project" value="UniProtKB-KW"/>
</dbReference>
<dbReference type="InterPro" id="IPR049946">
    <property type="entry name" value="RIBOSOMAL_L20_CS"/>
</dbReference>
<dbReference type="HAMAP" id="MF_00382">
    <property type="entry name" value="Ribosomal_bL20"/>
    <property type="match status" value="1"/>
</dbReference>
<dbReference type="NCBIfam" id="TIGR00168">
    <property type="entry name" value="infC"/>
    <property type="match status" value="1"/>
</dbReference>
<dbReference type="CDD" id="cd07026">
    <property type="entry name" value="Ribosomal_L20"/>
    <property type="match status" value="1"/>
</dbReference>
<evidence type="ECO:0000256" key="11">
    <source>
        <dbReference type="ARBA" id="ARBA00076245"/>
    </source>
</evidence>
<feature type="compositionally biased region" description="Polar residues" evidence="13">
    <location>
        <begin position="164"/>
        <end position="174"/>
    </location>
</feature>
<dbReference type="NCBIfam" id="TIGR01032">
    <property type="entry name" value="rplT_bact"/>
    <property type="match status" value="1"/>
</dbReference>
<sequence length="306" mass="34789">MDTRRALQMARDAEVDLVEVAPNSDPPVCRLLDYGKLLYLSSKKEKESKKGQKSTEQKEVRFRPNIGIHDLNAKLRKVREFIDDGSKVKLTVRFRGREAAHQQLGLAVLRRVADELKDEVRLERAPAMEGRSLSMVLIPSLQKGEEQKLQRAPSNRNQGDKPGNNDSGDSQPEQLASAYYGDRSVARIKRGVTKRRRHKKILDAAKGFQGSSHRNYKWAKESVMHAWSYAYRHRRERKGEFRSLWIVRISAACRAAGMPYNQFIHGLKLAEIELDRKILADMAVRDPEGFSQLIETARGELAAATA</sequence>
<dbReference type="GO" id="GO:0005829">
    <property type="term" value="C:cytosol"/>
    <property type="evidence" value="ECO:0007669"/>
    <property type="project" value="TreeGrafter"/>
</dbReference>
<evidence type="ECO:0000313" key="17">
    <source>
        <dbReference type="Proteomes" id="UP001174909"/>
    </source>
</evidence>
<feature type="domain" description="Translation initiation factor 3 C-terminal" evidence="14">
    <location>
        <begin position="56"/>
        <end position="139"/>
    </location>
</feature>
<evidence type="ECO:0000259" key="14">
    <source>
        <dbReference type="Pfam" id="PF00707"/>
    </source>
</evidence>
<dbReference type="AlphaFoldDB" id="A0AA35XKW1"/>
<keyword evidence="6" id="KW-0648">Protein biosynthesis</keyword>
<evidence type="ECO:0000256" key="9">
    <source>
        <dbReference type="ARBA" id="ARBA00035295"/>
    </source>
</evidence>
<dbReference type="Gene3D" id="6.10.160.10">
    <property type="match status" value="1"/>
</dbReference>
<evidence type="ECO:0000259" key="15">
    <source>
        <dbReference type="Pfam" id="PF05198"/>
    </source>
</evidence>
<evidence type="ECO:0000256" key="10">
    <source>
        <dbReference type="ARBA" id="ARBA00072767"/>
    </source>
</evidence>
<evidence type="ECO:0000256" key="1">
    <source>
        <dbReference type="ARBA" id="ARBA00005439"/>
    </source>
</evidence>
<dbReference type="Gene3D" id="3.30.110.10">
    <property type="entry name" value="Translation initiation factor 3 (IF-3), C-terminal domain"/>
    <property type="match status" value="1"/>
</dbReference>
<dbReference type="SUPFAM" id="SSF54364">
    <property type="entry name" value="Translation initiation factor IF3, N-terminal domain"/>
    <property type="match status" value="1"/>
</dbReference>
<dbReference type="Gene3D" id="3.10.20.80">
    <property type="entry name" value="Translation initiation factor 3 (IF-3), N-terminal domain"/>
    <property type="match status" value="1"/>
</dbReference>
<dbReference type="GO" id="GO:0043022">
    <property type="term" value="F:ribosome binding"/>
    <property type="evidence" value="ECO:0007669"/>
    <property type="project" value="TreeGrafter"/>
</dbReference>
<keyword evidence="17" id="KW-1185">Reference proteome</keyword>
<dbReference type="SUPFAM" id="SSF55200">
    <property type="entry name" value="Translation initiation factor IF3, C-terminal domain"/>
    <property type="match status" value="1"/>
</dbReference>
<dbReference type="InterPro" id="IPR036788">
    <property type="entry name" value="T_IF-3_C_sf"/>
</dbReference>
<evidence type="ECO:0000256" key="8">
    <source>
        <dbReference type="ARBA" id="ARBA00023274"/>
    </source>
</evidence>
<feature type="region of interest" description="Disordered" evidence="13">
    <location>
        <begin position="143"/>
        <end position="174"/>
    </location>
</feature>
<dbReference type="InterPro" id="IPR036787">
    <property type="entry name" value="T_IF-3_N_sf"/>
</dbReference>
<dbReference type="PANTHER" id="PTHR10938">
    <property type="entry name" value="TRANSLATION INITIATION FACTOR IF-3"/>
    <property type="match status" value="1"/>
</dbReference>
<dbReference type="Proteomes" id="UP001174909">
    <property type="component" value="Unassembled WGS sequence"/>
</dbReference>
<dbReference type="FunFam" id="3.30.110.10:FF:000001">
    <property type="entry name" value="Translation initiation factor IF-3"/>
    <property type="match status" value="1"/>
</dbReference>
<organism evidence="16 17">
    <name type="scientific">Geodia barretti</name>
    <name type="common">Barrett's horny sponge</name>
    <dbReference type="NCBI Taxonomy" id="519541"/>
    <lineage>
        <taxon>Eukaryota</taxon>
        <taxon>Metazoa</taxon>
        <taxon>Porifera</taxon>
        <taxon>Demospongiae</taxon>
        <taxon>Heteroscleromorpha</taxon>
        <taxon>Tetractinellida</taxon>
        <taxon>Astrophorina</taxon>
        <taxon>Geodiidae</taxon>
        <taxon>Geodia</taxon>
    </lineage>
</organism>
<dbReference type="PROSITE" id="PS00937">
    <property type="entry name" value="RIBOSOMAL_L20"/>
    <property type="match status" value="1"/>
</dbReference>
<gene>
    <name evidence="16" type="ORF">GBAR_LOCUS30819</name>
</gene>
<evidence type="ECO:0000256" key="2">
    <source>
        <dbReference type="ARBA" id="ARBA00007698"/>
    </source>
</evidence>
<evidence type="ECO:0000256" key="13">
    <source>
        <dbReference type="SAM" id="MobiDB-lite"/>
    </source>
</evidence>
<dbReference type="GO" id="GO:0003735">
    <property type="term" value="F:structural constituent of ribosome"/>
    <property type="evidence" value="ECO:0007669"/>
    <property type="project" value="InterPro"/>
</dbReference>
<keyword evidence="7 12" id="KW-0689">Ribosomal protein</keyword>
<dbReference type="GO" id="GO:0016020">
    <property type="term" value="C:membrane"/>
    <property type="evidence" value="ECO:0007669"/>
    <property type="project" value="TreeGrafter"/>
</dbReference>
<keyword evidence="5" id="KW-0694">RNA-binding</keyword>
<keyword evidence="4" id="KW-0699">rRNA-binding</keyword>
<evidence type="ECO:0000256" key="3">
    <source>
        <dbReference type="ARBA" id="ARBA00022540"/>
    </source>
</evidence>
<dbReference type="PANTHER" id="PTHR10938:SF0">
    <property type="entry name" value="TRANSLATION INITIATION FACTOR IF-3, MITOCHONDRIAL"/>
    <property type="match status" value="1"/>
</dbReference>
<dbReference type="InterPro" id="IPR005813">
    <property type="entry name" value="Ribosomal_bL20"/>
</dbReference>
<evidence type="ECO:0000256" key="4">
    <source>
        <dbReference type="ARBA" id="ARBA00022730"/>
    </source>
</evidence>
<comment type="similarity">
    <text evidence="2 12">Belongs to the bacterial ribosomal protein bL20 family.</text>
</comment>
<dbReference type="PRINTS" id="PR00062">
    <property type="entry name" value="RIBOSOMALL20"/>
</dbReference>
<dbReference type="FunFam" id="1.10.1900.20:FF:000001">
    <property type="entry name" value="50S ribosomal protein L20"/>
    <property type="match status" value="1"/>
</dbReference>
<proteinExistence type="inferred from homology"/>
<dbReference type="GO" id="GO:0005840">
    <property type="term" value="C:ribosome"/>
    <property type="evidence" value="ECO:0007669"/>
    <property type="project" value="UniProtKB-KW"/>
</dbReference>
<comment type="similarity">
    <text evidence="1">Belongs to the IF-3 family.</text>
</comment>
<dbReference type="GO" id="GO:0019843">
    <property type="term" value="F:rRNA binding"/>
    <property type="evidence" value="ECO:0007669"/>
    <property type="project" value="UniProtKB-KW"/>
</dbReference>
<dbReference type="InterPro" id="IPR035566">
    <property type="entry name" value="Ribosomal_protein_bL20_C"/>
</dbReference>
<name>A0AA35XKW1_GEOBA</name>
<dbReference type="Pfam" id="PF00453">
    <property type="entry name" value="Ribosomal_L20"/>
    <property type="match status" value="1"/>
</dbReference>